<reference evidence="2 3" key="1">
    <citation type="submission" date="2019-10" db="EMBL/GenBank/DDBJ databases">
        <title>Antimicrobial-resistant enteric bacteria are widely distributed amongst people, animals and the environment in northern Tanzania.</title>
        <authorList>
            <person name="Subbiah M."/>
            <person name="Call D.R."/>
        </authorList>
    </citation>
    <scope>NUCLEOTIDE SEQUENCE [LARGE SCALE GENOMIC DNA]</scope>
    <source>
        <strain evidence="2 3">TzEc067</strain>
    </source>
</reference>
<name>A0A6N6WS82_ECOLX</name>
<feature type="region of interest" description="Disordered" evidence="1">
    <location>
        <begin position="89"/>
        <end position="113"/>
    </location>
</feature>
<gene>
    <name evidence="2" type="ORF">GP711_27145</name>
</gene>
<comment type="caution">
    <text evidence="2">The sequence shown here is derived from an EMBL/GenBank/DDBJ whole genome shotgun (WGS) entry which is preliminary data.</text>
</comment>
<dbReference type="InterPro" id="IPR017853">
    <property type="entry name" value="GH"/>
</dbReference>
<proteinExistence type="predicted"/>
<dbReference type="SUPFAM" id="SSF51445">
    <property type="entry name" value="(Trans)glycosidases"/>
    <property type="match status" value="1"/>
</dbReference>
<protein>
    <submittedName>
        <fullName evidence="2">Alpha amylase</fullName>
    </submittedName>
</protein>
<sequence>MIPLIKDPVTKERKQIHPEDIHLTAKDFEESKDNISKDEWENLHALKEKRLNGMPKTTPKSDQVIMLQNQYVREMRKYGVRGLRYDAAKHSKHEQIERSITPPLKNYNERLHN</sequence>
<feature type="region of interest" description="Disordered" evidence="1">
    <location>
        <begin position="1"/>
        <end position="27"/>
    </location>
</feature>
<dbReference type="AlphaFoldDB" id="A0A6N6WS82"/>
<evidence type="ECO:0000313" key="2">
    <source>
        <dbReference type="EMBL" id="KAE9721844.1"/>
    </source>
</evidence>
<evidence type="ECO:0000256" key="1">
    <source>
        <dbReference type="SAM" id="MobiDB-lite"/>
    </source>
</evidence>
<accession>A0A6N6WS82</accession>
<feature type="compositionally biased region" description="Basic and acidic residues" evidence="1">
    <location>
        <begin position="8"/>
        <end position="27"/>
    </location>
</feature>
<dbReference type="EMBL" id="WSGM01000421">
    <property type="protein sequence ID" value="KAE9721844.1"/>
    <property type="molecule type" value="Genomic_DNA"/>
</dbReference>
<evidence type="ECO:0000313" key="3">
    <source>
        <dbReference type="Proteomes" id="UP000437875"/>
    </source>
</evidence>
<organism evidence="2 3">
    <name type="scientific">Escherichia coli</name>
    <dbReference type="NCBI Taxonomy" id="562"/>
    <lineage>
        <taxon>Bacteria</taxon>
        <taxon>Pseudomonadati</taxon>
        <taxon>Pseudomonadota</taxon>
        <taxon>Gammaproteobacteria</taxon>
        <taxon>Enterobacterales</taxon>
        <taxon>Enterobacteriaceae</taxon>
        <taxon>Escherichia</taxon>
    </lineage>
</organism>
<feature type="non-terminal residue" evidence="2">
    <location>
        <position position="113"/>
    </location>
</feature>
<dbReference type="Proteomes" id="UP000437875">
    <property type="component" value="Unassembled WGS sequence"/>
</dbReference>
<dbReference type="Gene3D" id="3.20.20.80">
    <property type="entry name" value="Glycosidases"/>
    <property type="match status" value="1"/>
</dbReference>